<feature type="compositionally biased region" description="Polar residues" evidence="1">
    <location>
        <begin position="51"/>
        <end position="72"/>
    </location>
</feature>
<dbReference type="Proteomes" id="UP000050525">
    <property type="component" value="Unassembled WGS sequence"/>
</dbReference>
<gene>
    <name evidence="2" type="ORF">Y1Q_0013324</name>
</gene>
<accession>A0A151NUC7</accession>
<dbReference type="EMBL" id="AKHW03001957">
    <property type="protein sequence ID" value="KYO40343.1"/>
    <property type="molecule type" value="Genomic_DNA"/>
</dbReference>
<feature type="compositionally biased region" description="Polar residues" evidence="1">
    <location>
        <begin position="1"/>
        <end position="11"/>
    </location>
</feature>
<name>A0A151NUC7_ALLMI</name>
<keyword evidence="3" id="KW-1185">Reference proteome</keyword>
<feature type="region of interest" description="Disordered" evidence="1">
    <location>
        <begin position="46"/>
        <end position="89"/>
    </location>
</feature>
<evidence type="ECO:0000256" key="1">
    <source>
        <dbReference type="SAM" id="MobiDB-lite"/>
    </source>
</evidence>
<organism evidence="2 3">
    <name type="scientific">Alligator mississippiensis</name>
    <name type="common">American alligator</name>
    <dbReference type="NCBI Taxonomy" id="8496"/>
    <lineage>
        <taxon>Eukaryota</taxon>
        <taxon>Metazoa</taxon>
        <taxon>Chordata</taxon>
        <taxon>Craniata</taxon>
        <taxon>Vertebrata</taxon>
        <taxon>Euteleostomi</taxon>
        <taxon>Archelosauria</taxon>
        <taxon>Archosauria</taxon>
        <taxon>Crocodylia</taxon>
        <taxon>Alligatoridae</taxon>
        <taxon>Alligatorinae</taxon>
        <taxon>Alligator</taxon>
    </lineage>
</organism>
<evidence type="ECO:0000313" key="2">
    <source>
        <dbReference type="EMBL" id="KYO40343.1"/>
    </source>
</evidence>
<protein>
    <submittedName>
        <fullName evidence="2">Uncharacterized protein</fullName>
    </submittedName>
</protein>
<comment type="caution">
    <text evidence="2">The sequence shown here is derived from an EMBL/GenBank/DDBJ whole genome shotgun (WGS) entry which is preliminary data.</text>
</comment>
<dbReference type="AlphaFoldDB" id="A0A151NUC7"/>
<evidence type="ECO:0000313" key="3">
    <source>
        <dbReference type="Proteomes" id="UP000050525"/>
    </source>
</evidence>
<feature type="compositionally biased region" description="Low complexity" evidence="1">
    <location>
        <begin position="73"/>
        <end position="89"/>
    </location>
</feature>
<feature type="region of interest" description="Disordered" evidence="1">
    <location>
        <begin position="1"/>
        <end position="23"/>
    </location>
</feature>
<reference evidence="2 3" key="1">
    <citation type="journal article" date="2012" name="Genome Biol.">
        <title>Sequencing three crocodilian genomes to illuminate the evolution of archosaurs and amniotes.</title>
        <authorList>
            <person name="St John J.A."/>
            <person name="Braun E.L."/>
            <person name="Isberg S.R."/>
            <person name="Miles L.G."/>
            <person name="Chong A.Y."/>
            <person name="Gongora J."/>
            <person name="Dalzell P."/>
            <person name="Moran C."/>
            <person name="Bed'hom B."/>
            <person name="Abzhanov A."/>
            <person name="Burgess S.C."/>
            <person name="Cooksey A.M."/>
            <person name="Castoe T.A."/>
            <person name="Crawford N.G."/>
            <person name="Densmore L.D."/>
            <person name="Drew J.C."/>
            <person name="Edwards S.V."/>
            <person name="Faircloth B.C."/>
            <person name="Fujita M.K."/>
            <person name="Greenwold M.J."/>
            <person name="Hoffmann F.G."/>
            <person name="Howard J.M."/>
            <person name="Iguchi T."/>
            <person name="Janes D.E."/>
            <person name="Khan S.Y."/>
            <person name="Kohno S."/>
            <person name="de Koning A.J."/>
            <person name="Lance S.L."/>
            <person name="McCarthy F.M."/>
            <person name="McCormack J.E."/>
            <person name="Merchant M.E."/>
            <person name="Peterson D.G."/>
            <person name="Pollock D.D."/>
            <person name="Pourmand N."/>
            <person name="Raney B.J."/>
            <person name="Roessler K.A."/>
            <person name="Sanford J.R."/>
            <person name="Sawyer R.H."/>
            <person name="Schmidt C.J."/>
            <person name="Triplett E.W."/>
            <person name="Tuberville T.D."/>
            <person name="Venegas-Anaya M."/>
            <person name="Howard J.T."/>
            <person name="Jarvis E.D."/>
            <person name="Guillette L.J.Jr."/>
            <person name="Glenn T.C."/>
            <person name="Green R.E."/>
            <person name="Ray D.A."/>
        </authorList>
    </citation>
    <scope>NUCLEOTIDE SEQUENCE [LARGE SCALE GENOMIC DNA]</scope>
    <source>
        <strain evidence="2">KSC_2009_1</strain>
    </source>
</reference>
<sequence length="146" mass="15758">MSCNFQTSSPVQDKFGAKQSSSTHEGLWSINNQNYLLPDLLQQSQISDSSANQQKVTQNSQGAQNKSVNNKASSSESTPSKSSTSSTASFTSFIDPRLLQISPPTSPVGSTCSSRECVSFFCKLSWLAGCKEKKDASFLAVKTLIF</sequence>
<proteinExistence type="predicted"/>